<proteinExistence type="predicted"/>
<accession>A0A7U2MVH8</accession>
<gene>
    <name evidence="2" type="ORF">F9C07_1580899</name>
</gene>
<dbReference type="VEuPathDB" id="FungiDB:AFLA_011892"/>
<evidence type="ECO:0000259" key="1">
    <source>
        <dbReference type="Pfam" id="PF20233"/>
    </source>
</evidence>
<organism evidence="2 3">
    <name type="scientific">Aspergillus flavus (strain ATCC 200026 / FGSC A1120 / IAM 13836 / NRRL 3357 / JCM 12722 / SRRC 167)</name>
    <dbReference type="NCBI Taxonomy" id="332952"/>
    <lineage>
        <taxon>Eukaryota</taxon>
        <taxon>Fungi</taxon>
        <taxon>Dikarya</taxon>
        <taxon>Ascomycota</taxon>
        <taxon>Pezizomycotina</taxon>
        <taxon>Eurotiomycetes</taxon>
        <taxon>Eurotiomycetidae</taxon>
        <taxon>Eurotiales</taxon>
        <taxon>Aspergillaceae</taxon>
        <taxon>Aspergillus</taxon>
        <taxon>Aspergillus subgen. Circumdati</taxon>
    </lineage>
</organism>
<keyword evidence="3" id="KW-1185">Reference proteome</keyword>
<name>A0A7U2MVH8_ASPFN</name>
<dbReference type="Proteomes" id="UP000596276">
    <property type="component" value="Chromosome 4"/>
</dbReference>
<dbReference type="VEuPathDB" id="FungiDB:F9C07_1580899"/>
<evidence type="ECO:0000313" key="2">
    <source>
        <dbReference type="EMBL" id="QRD90555.1"/>
    </source>
</evidence>
<sequence length="160" mass="17911">MPSSYFEVGKIFSIVWFRESSVLASADSLAKFMVIFKTNSESSWCFPIGPFNDRWHDPSKLATIYVQGTSPLRRRDEPRISKEPLEFAPARSDLSFQIASVNFGKIYTVEHDVQSLDIGRIASGSMAKFMAYGNVETSSRLGYEFSVESNDGFLLCIPGV</sequence>
<feature type="domain" description="DUF6590" evidence="1">
    <location>
        <begin position="4"/>
        <end position="130"/>
    </location>
</feature>
<dbReference type="AlphaFoldDB" id="A0A7U2MVH8"/>
<dbReference type="EMBL" id="CP044618">
    <property type="protein sequence ID" value="QRD90555.1"/>
    <property type="molecule type" value="Genomic_DNA"/>
</dbReference>
<dbReference type="InterPro" id="IPR046497">
    <property type="entry name" value="DUF6590"/>
</dbReference>
<reference evidence="3" key="1">
    <citation type="journal article" date="2021" name="G3 (Bethesda)">
        <title>Chromosome assembled and annotated genome sequence of Aspergillus flavus NRRL 3357.</title>
        <authorList>
            <person name="Skerker J.M."/>
            <person name="Pianalto K.M."/>
            <person name="Mondo S.J."/>
            <person name="Yang K."/>
            <person name="Arkin A.P."/>
            <person name="Keller N.P."/>
            <person name="Grigoriev I.V."/>
            <person name="Louise Glass N.L."/>
        </authorList>
    </citation>
    <scope>NUCLEOTIDE SEQUENCE [LARGE SCALE GENOMIC DNA]</scope>
    <source>
        <strain evidence="3">ATCC 200026 / FGSC A1120 / IAM 13836 / NRRL 3357 / JCM 12722 / SRRC 167</strain>
    </source>
</reference>
<evidence type="ECO:0000313" key="3">
    <source>
        <dbReference type="Proteomes" id="UP000596276"/>
    </source>
</evidence>
<protein>
    <recommendedName>
        <fullName evidence="1">DUF6590 domain-containing protein</fullName>
    </recommendedName>
</protein>
<dbReference type="Pfam" id="PF20233">
    <property type="entry name" value="DUF6590"/>
    <property type="match status" value="1"/>
</dbReference>